<dbReference type="InterPro" id="IPR020806">
    <property type="entry name" value="PKS_PP-bd"/>
</dbReference>
<evidence type="ECO:0000313" key="7">
    <source>
        <dbReference type="Proteomes" id="UP000248961"/>
    </source>
</evidence>
<dbReference type="InterPro" id="IPR013968">
    <property type="entry name" value="PKS_KR"/>
</dbReference>
<dbReference type="RefSeq" id="XP_025550914.1">
    <property type="nucleotide sequence ID" value="XM_025697027.1"/>
</dbReference>
<evidence type="ECO:0000256" key="4">
    <source>
        <dbReference type="ARBA" id="ARBA00023268"/>
    </source>
</evidence>
<evidence type="ECO:0000256" key="2">
    <source>
        <dbReference type="ARBA" id="ARBA00022553"/>
    </source>
</evidence>
<evidence type="ECO:0000259" key="5">
    <source>
        <dbReference type="PROSITE" id="PS50075"/>
    </source>
</evidence>
<dbReference type="VEuPathDB" id="FungiDB:BO97DRAFT_425059"/>
<dbReference type="Gene3D" id="3.40.50.720">
    <property type="entry name" value="NAD(P)-binding Rossmann-like Domain"/>
    <property type="match status" value="1"/>
</dbReference>
<dbReference type="GeneID" id="37201316"/>
<dbReference type="Pfam" id="PF00550">
    <property type="entry name" value="PP-binding"/>
    <property type="match status" value="1"/>
</dbReference>
<reference evidence="6 7" key="1">
    <citation type="submission" date="2018-02" db="EMBL/GenBank/DDBJ databases">
        <title>The genomes of Aspergillus section Nigri reveals drivers in fungal speciation.</title>
        <authorList>
            <consortium name="DOE Joint Genome Institute"/>
            <person name="Vesth T.C."/>
            <person name="Nybo J."/>
            <person name="Theobald S."/>
            <person name="Brandl J."/>
            <person name="Frisvad J.C."/>
            <person name="Nielsen K.F."/>
            <person name="Lyhne E.K."/>
            <person name="Kogle M.E."/>
            <person name="Kuo A."/>
            <person name="Riley R."/>
            <person name="Clum A."/>
            <person name="Nolan M."/>
            <person name="Lipzen A."/>
            <person name="Salamov A."/>
            <person name="Henrissat B."/>
            <person name="Wiebenga A."/>
            <person name="De vries R.P."/>
            <person name="Grigoriev I.V."/>
            <person name="Mortensen U.H."/>
            <person name="Andersen M.R."/>
            <person name="Baker S.E."/>
        </authorList>
    </citation>
    <scope>NUCLEOTIDE SEQUENCE [LARGE SCALE GENOMIC DNA]</scope>
    <source>
        <strain evidence="6 7">CBS 101889</strain>
    </source>
</reference>
<dbReference type="GO" id="GO:0031177">
    <property type="term" value="F:phosphopantetheine binding"/>
    <property type="evidence" value="ECO:0007669"/>
    <property type="project" value="InterPro"/>
</dbReference>
<keyword evidence="2" id="KW-0597">Phosphoprotein</keyword>
<dbReference type="EMBL" id="KZ824286">
    <property type="protein sequence ID" value="RAL11760.1"/>
    <property type="molecule type" value="Genomic_DNA"/>
</dbReference>
<protein>
    <recommendedName>
        <fullName evidence="5">Carrier domain-containing protein</fullName>
    </recommendedName>
</protein>
<dbReference type="GO" id="GO:0044550">
    <property type="term" value="P:secondary metabolite biosynthetic process"/>
    <property type="evidence" value="ECO:0007669"/>
    <property type="project" value="TreeGrafter"/>
</dbReference>
<dbReference type="Gene3D" id="1.10.1200.10">
    <property type="entry name" value="ACP-like"/>
    <property type="match status" value="1"/>
</dbReference>
<dbReference type="PANTHER" id="PTHR43775">
    <property type="entry name" value="FATTY ACID SYNTHASE"/>
    <property type="match status" value="1"/>
</dbReference>
<dbReference type="Pfam" id="PF08659">
    <property type="entry name" value="KR"/>
    <property type="match status" value="1"/>
</dbReference>
<dbReference type="OrthoDB" id="329835at2759"/>
<keyword evidence="4" id="KW-0511">Multifunctional enzyme</keyword>
<dbReference type="InterPro" id="IPR009081">
    <property type="entry name" value="PP-bd_ACP"/>
</dbReference>
<keyword evidence="1" id="KW-0596">Phosphopantetheine</keyword>
<evidence type="ECO:0000313" key="6">
    <source>
        <dbReference type="EMBL" id="RAL11760.1"/>
    </source>
</evidence>
<organism evidence="6 7">
    <name type="scientific">Aspergillus homomorphus (strain CBS 101889)</name>
    <dbReference type="NCBI Taxonomy" id="1450537"/>
    <lineage>
        <taxon>Eukaryota</taxon>
        <taxon>Fungi</taxon>
        <taxon>Dikarya</taxon>
        <taxon>Ascomycota</taxon>
        <taxon>Pezizomycotina</taxon>
        <taxon>Eurotiomycetes</taxon>
        <taxon>Eurotiomycetidae</taxon>
        <taxon>Eurotiales</taxon>
        <taxon>Aspergillaceae</taxon>
        <taxon>Aspergillus</taxon>
        <taxon>Aspergillus subgen. Circumdati</taxon>
    </lineage>
</organism>
<evidence type="ECO:0000256" key="3">
    <source>
        <dbReference type="ARBA" id="ARBA00022679"/>
    </source>
</evidence>
<dbReference type="GO" id="GO:0004312">
    <property type="term" value="F:fatty acid synthase activity"/>
    <property type="evidence" value="ECO:0007669"/>
    <property type="project" value="TreeGrafter"/>
</dbReference>
<dbReference type="PROSITE" id="PS50075">
    <property type="entry name" value="CARRIER"/>
    <property type="match status" value="1"/>
</dbReference>
<dbReference type="SMART" id="SM00823">
    <property type="entry name" value="PKS_PP"/>
    <property type="match status" value="1"/>
</dbReference>
<keyword evidence="7" id="KW-1185">Reference proteome</keyword>
<dbReference type="InterPro" id="IPR036736">
    <property type="entry name" value="ACP-like_sf"/>
</dbReference>
<gene>
    <name evidence="6" type="ORF">BO97DRAFT_425059</name>
</gene>
<dbReference type="Proteomes" id="UP000248961">
    <property type="component" value="Unassembled WGS sequence"/>
</dbReference>
<dbReference type="SUPFAM" id="SSF47336">
    <property type="entry name" value="ACP-like"/>
    <property type="match status" value="1"/>
</dbReference>
<dbReference type="PROSITE" id="PS00012">
    <property type="entry name" value="PHOSPHOPANTETHEINE"/>
    <property type="match status" value="1"/>
</dbReference>
<feature type="domain" description="Carrier" evidence="5">
    <location>
        <begin position="194"/>
        <end position="272"/>
    </location>
</feature>
<dbReference type="InterPro" id="IPR050091">
    <property type="entry name" value="PKS_NRPS_Biosynth_Enz"/>
</dbReference>
<sequence>MTWDDWKQCVEPKIGQANYATANTFLDAFVRYRHHLGLPASVLDIGGIREVCRAAEHPELLDGFRASGMHIMQVRDLLGAMTLAIRRARPIPEALPAKRSQQTQSSYINRSQISLRVNTSIPMESLQCRVTWKHDRRMAVYHNLHEGAGATNAAASRTPLDNKQSSLKTFIDAASRTPRLLQPGTGAHGDSTPDAVGTIARGLGAALAEILVKDPATIDVASAPAKIGLNSLVAMELRDWIRHNCRGVEVSVLTISRCTSLLALAETVRQELVDKLGSSTFHIVPQTMSLIVNAALYTGLAYAGNDVDRW</sequence>
<evidence type="ECO:0000256" key="1">
    <source>
        <dbReference type="ARBA" id="ARBA00022450"/>
    </source>
</evidence>
<proteinExistence type="predicted"/>
<accession>A0A395HVD6</accession>
<dbReference type="STRING" id="1450537.A0A395HVD6"/>
<dbReference type="GO" id="GO:0006633">
    <property type="term" value="P:fatty acid biosynthetic process"/>
    <property type="evidence" value="ECO:0007669"/>
    <property type="project" value="TreeGrafter"/>
</dbReference>
<dbReference type="InterPro" id="IPR006162">
    <property type="entry name" value="Ppantetheine_attach_site"/>
</dbReference>
<dbReference type="PANTHER" id="PTHR43775:SF49">
    <property type="entry name" value="SYNTHASE, PUTATIVE (JCVI)-RELATED"/>
    <property type="match status" value="1"/>
</dbReference>
<name>A0A395HVD6_ASPHC</name>
<dbReference type="AlphaFoldDB" id="A0A395HVD6"/>
<keyword evidence="3" id="KW-0808">Transferase</keyword>